<keyword evidence="1" id="KW-0418">Kinase</keyword>
<sequence length="216" mass="24397">MITVPSAVEQILKKRPFIEEAFSQELINLSSLARLILPEVRELTFKEVKEGAILMALKRLPKTLRSASRIKDVLGKSHDLIARSNLAEFTVLNSDFSIEKHKKIIKEAEETKKYFLTITQGVFETTIIISKELKERIEEILGKGKVISQFDNLSSITIRLPGKTVLTPGVYYTILKYLAWEGINVVEVVSTFSEFTVILENKEVGHAFSLLKSTLS</sequence>
<evidence type="ECO:0000313" key="1">
    <source>
        <dbReference type="EMBL" id="PIV01795.1"/>
    </source>
</evidence>
<organism evidence="1 2">
    <name type="scientific">Candidatus Shapirobacteria bacterium CG03_land_8_20_14_0_80_39_12</name>
    <dbReference type="NCBI Taxonomy" id="1974879"/>
    <lineage>
        <taxon>Bacteria</taxon>
        <taxon>Candidatus Shapironibacteriota</taxon>
    </lineage>
</organism>
<dbReference type="EMBL" id="PEVC01000011">
    <property type="protein sequence ID" value="PIV01795.1"/>
    <property type="molecule type" value="Genomic_DNA"/>
</dbReference>
<accession>A0A2M7BF90</accession>
<proteinExistence type="predicted"/>
<dbReference type="Proteomes" id="UP000229631">
    <property type="component" value="Unassembled WGS sequence"/>
</dbReference>
<keyword evidence="1" id="KW-0808">Transferase</keyword>
<name>A0A2M7BF90_9BACT</name>
<comment type="caution">
    <text evidence="1">The sequence shown here is derived from an EMBL/GenBank/DDBJ whole genome shotgun (WGS) entry which is preliminary data.</text>
</comment>
<dbReference type="AlphaFoldDB" id="A0A2M7BF90"/>
<protein>
    <submittedName>
        <fullName evidence="1">Aspartate kinase</fullName>
    </submittedName>
</protein>
<gene>
    <name evidence="1" type="ORF">COS54_00435</name>
</gene>
<dbReference type="GO" id="GO:0016301">
    <property type="term" value="F:kinase activity"/>
    <property type="evidence" value="ECO:0007669"/>
    <property type="project" value="UniProtKB-KW"/>
</dbReference>
<evidence type="ECO:0000313" key="2">
    <source>
        <dbReference type="Proteomes" id="UP000229631"/>
    </source>
</evidence>
<reference evidence="2" key="1">
    <citation type="submission" date="2017-09" db="EMBL/GenBank/DDBJ databases">
        <title>Depth-based differentiation of microbial function through sediment-hosted aquifers and enrichment of novel symbionts in the deep terrestrial subsurface.</title>
        <authorList>
            <person name="Probst A.J."/>
            <person name="Ladd B."/>
            <person name="Jarett J.K."/>
            <person name="Geller-Mcgrath D.E."/>
            <person name="Sieber C.M.K."/>
            <person name="Emerson J.B."/>
            <person name="Anantharaman K."/>
            <person name="Thomas B.C."/>
            <person name="Malmstrom R."/>
            <person name="Stieglmeier M."/>
            <person name="Klingl A."/>
            <person name="Woyke T."/>
            <person name="Ryan C.M."/>
            <person name="Banfield J.F."/>
        </authorList>
    </citation>
    <scope>NUCLEOTIDE SEQUENCE [LARGE SCALE GENOMIC DNA]</scope>
</reference>